<gene>
    <name evidence="3" type="ORF">AS592_00380</name>
</gene>
<dbReference type="AlphaFoldDB" id="A0A151CHN0"/>
<evidence type="ECO:0000313" key="3">
    <source>
        <dbReference type="EMBL" id="KYJ86999.1"/>
    </source>
</evidence>
<dbReference type="RefSeq" id="WP_067329603.1">
    <property type="nucleotide sequence ID" value="NZ_LNKT01000008.1"/>
</dbReference>
<dbReference type="HAMAP" id="MF_01622">
    <property type="entry name" value="tRNA_sel_U_synth"/>
    <property type="match status" value="1"/>
</dbReference>
<reference evidence="3 4" key="1">
    <citation type="submission" date="2015-11" db="EMBL/GenBank/DDBJ databases">
        <title>Draft genome of Sulfurovum riftiae 1812E, a member of the Epsilonproteobacteria isolated from the tube of the deep-sea hydrothermal vent tubewom Riftia pachyptila.</title>
        <authorList>
            <person name="Vetriani C."/>
            <person name="Giovannelli D."/>
        </authorList>
    </citation>
    <scope>NUCLEOTIDE SEQUENCE [LARGE SCALE GENOMIC DNA]</scope>
    <source>
        <strain evidence="3 4">1812E</strain>
    </source>
</reference>
<dbReference type="PANTHER" id="PTHR30401:SF0">
    <property type="entry name" value="TRNA 2-SELENOURIDINE SYNTHASE"/>
    <property type="match status" value="1"/>
</dbReference>
<feature type="domain" description="Rhodanese" evidence="2">
    <location>
        <begin position="13"/>
        <end position="136"/>
    </location>
</feature>
<evidence type="ECO:0000313" key="4">
    <source>
        <dbReference type="Proteomes" id="UP000075359"/>
    </source>
</evidence>
<dbReference type="EMBL" id="LNKT01000008">
    <property type="protein sequence ID" value="KYJ86999.1"/>
    <property type="molecule type" value="Genomic_DNA"/>
</dbReference>
<dbReference type="GO" id="GO:0043828">
    <property type="term" value="F:tRNA 2-selenouridine synthase activity"/>
    <property type="evidence" value="ECO:0007669"/>
    <property type="project" value="InterPro"/>
</dbReference>
<evidence type="ECO:0000256" key="1">
    <source>
        <dbReference type="ARBA" id="ARBA00023266"/>
    </source>
</evidence>
<dbReference type="PANTHER" id="PTHR30401">
    <property type="entry name" value="TRNA 2-SELENOURIDINE SYNTHASE"/>
    <property type="match status" value="1"/>
</dbReference>
<organism evidence="3 4">
    <name type="scientific">Sulfurovum riftiae</name>
    <dbReference type="NCBI Taxonomy" id="1630136"/>
    <lineage>
        <taxon>Bacteria</taxon>
        <taxon>Pseudomonadati</taxon>
        <taxon>Campylobacterota</taxon>
        <taxon>Epsilonproteobacteria</taxon>
        <taxon>Campylobacterales</taxon>
        <taxon>Sulfurovaceae</taxon>
        <taxon>Sulfurovum</taxon>
    </lineage>
</organism>
<evidence type="ECO:0000259" key="2">
    <source>
        <dbReference type="PROSITE" id="PS50206"/>
    </source>
</evidence>
<dbReference type="GO" id="GO:0002098">
    <property type="term" value="P:tRNA wobble uridine modification"/>
    <property type="evidence" value="ECO:0007669"/>
    <property type="project" value="InterPro"/>
</dbReference>
<dbReference type="InterPro" id="IPR017582">
    <property type="entry name" value="SelU"/>
</dbReference>
<proteinExistence type="inferred from homology"/>
<dbReference type="NCBIfam" id="TIGR03167">
    <property type="entry name" value="tRNA_sel_U_synt"/>
    <property type="match status" value="1"/>
</dbReference>
<keyword evidence="1" id="KW-0711">Selenium</keyword>
<dbReference type="Pfam" id="PF26341">
    <property type="entry name" value="AAA_SelU"/>
    <property type="match status" value="1"/>
</dbReference>
<dbReference type="InterPro" id="IPR036873">
    <property type="entry name" value="Rhodanese-like_dom_sf"/>
</dbReference>
<dbReference type="Proteomes" id="UP000075359">
    <property type="component" value="Unassembled WGS sequence"/>
</dbReference>
<dbReference type="CDD" id="cd01520">
    <property type="entry name" value="RHOD_YbbB"/>
    <property type="match status" value="1"/>
</dbReference>
<dbReference type="SMART" id="SM00450">
    <property type="entry name" value="RHOD"/>
    <property type="match status" value="1"/>
</dbReference>
<dbReference type="Gene3D" id="3.40.250.10">
    <property type="entry name" value="Rhodanese-like domain"/>
    <property type="match status" value="1"/>
</dbReference>
<dbReference type="PROSITE" id="PS50206">
    <property type="entry name" value="RHODANESE_3"/>
    <property type="match status" value="1"/>
</dbReference>
<dbReference type="NCBIfam" id="NF008750">
    <property type="entry name" value="PRK11784.1-2"/>
    <property type="match status" value="1"/>
</dbReference>
<dbReference type="InterPro" id="IPR058840">
    <property type="entry name" value="AAA_SelU"/>
</dbReference>
<comment type="caution">
    <text evidence="3">The sequence shown here is derived from an EMBL/GenBank/DDBJ whole genome shotgun (WGS) entry which is preliminary data.</text>
</comment>
<dbReference type="SUPFAM" id="SSF52821">
    <property type="entry name" value="Rhodanese/Cell cycle control phosphatase"/>
    <property type="match status" value="1"/>
</dbReference>
<dbReference type="InterPro" id="IPR001763">
    <property type="entry name" value="Rhodanese-like_dom"/>
</dbReference>
<keyword evidence="4" id="KW-1185">Reference proteome</keyword>
<accession>A0A151CHN0</accession>
<protein>
    <submittedName>
        <fullName evidence="3">tRNA 2-selenouridine synthase</fullName>
    </submittedName>
</protein>
<dbReference type="NCBIfam" id="NF008751">
    <property type="entry name" value="PRK11784.1-3"/>
    <property type="match status" value="1"/>
</dbReference>
<dbReference type="Pfam" id="PF00581">
    <property type="entry name" value="Rhodanese"/>
    <property type="match status" value="1"/>
</dbReference>
<sequence length="366" mass="41996">MNLPLTTDFETLLLSDTPLIDVRAPVEFEKGAFPSSVNLPLMNNEEREAVGTCYKEQGSRKALELGYSLVQGEIKEKRVKAWCDFIDAHPNAVLYCFRGGDRSRISQEWLHEAGYEIPRIKGGYKAFRRYILEEFENVGSRFTPIVLGGTTGSGKTILLQKIKQSVDLEGLAKHRGSAFGRQIEPQPTQINFEHELAASLLKKIKSGMSEIVVEDESRKIGQREIPPALFSRFKEAPLLILEVPIAQRVETILKEYVSGFQRQFTERFGDEEGLKAWEETMLRSFHGIQRRLGGLRHSELVSIFDEAVRSQESSGKLEGHRVWIEALLREYYDPMYEYQIEQSKERIVFRGNESEILAYLEQRMEK</sequence>
<dbReference type="OrthoDB" id="285281at2"/>
<dbReference type="STRING" id="1630136.AS592_00380"/>
<name>A0A151CHN0_9BACT</name>